<feature type="region of interest" description="Disordered" evidence="4">
    <location>
        <begin position="1"/>
        <end position="24"/>
    </location>
</feature>
<dbReference type="EMBL" id="JABFBC010000002">
    <property type="protein sequence ID" value="NNU81144.1"/>
    <property type="molecule type" value="Genomic_DNA"/>
</dbReference>
<sequence>MPDSPSEPVRRQRGRPKAFDDRTEQNTIRALDRAMVVLEALSRHEGIALSALADALDQSPATVYRVLTTLQLHGICEFDEAEQHWHVGPGAYRIGSAFLRRTSVVDRSRPILRQLMQETGETANLGVERADMVLFVSQVETHASIRAFFPPGTQSPMHASGIGKALLAFYDAPRLRQWLQGRVLEGFTPSTLTDEAALLEDLARIRMRGVSLDNEERTPGMRCIAAPIFNAFGEPVAGVSISGPAARMDDAAVDGFGALVRVAARTISEAVGGRVPETLKR</sequence>
<dbReference type="SUPFAM" id="SSF55781">
    <property type="entry name" value="GAF domain-like"/>
    <property type="match status" value="1"/>
</dbReference>
<dbReference type="InterPro" id="IPR014757">
    <property type="entry name" value="Tscrpt_reg_IclR_C"/>
</dbReference>
<dbReference type="InterPro" id="IPR029016">
    <property type="entry name" value="GAF-like_dom_sf"/>
</dbReference>
<dbReference type="GO" id="GO:0003700">
    <property type="term" value="F:DNA-binding transcription factor activity"/>
    <property type="evidence" value="ECO:0007669"/>
    <property type="project" value="TreeGrafter"/>
</dbReference>
<protein>
    <submittedName>
        <fullName evidence="7">IclR family transcriptional regulator</fullName>
    </submittedName>
</protein>
<name>A0A849L4L9_9RHOB</name>
<dbReference type="SMART" id="SM00346">
    <property type="entry name" value="HTH_ICLR"/>
    <property type="match status" value="1"/>
</dbReference>
<dbReference type="Pfam" id="PF09339">
    <property type="entry name" value="HTH_IclR"/>
    <property type="match status" value="1"/>
</dbReference>
<evidence type="ECO:0000259" key="6">
    <source>
        <dbReference type="PROSITE" id="PS51078"/>
    </source>
</evidence>
<comment type="caution">
    <text evidence="7">The sequence shown here is derived from an EMBL/GenBank/DDBJ whole genome shotgun (WGS) entry which is preliminary data.</text>
</comment>
<dbReference type="InterPro" id="IPR036388">
    <property type="entry name" value="WH-like_DNA-bd_sf"/>
</dbReference>
<evidence type="ECO:0000256" key="2">
    <source>
        <dbReference type="ARBA" id="ARBA00023125"/>
    </source>
</evidence>
<gene>
    <name evidence="7" type="ORF">HMH01_11930</name>
</gene>
<dbReference type="RefSeq" id="WP_171325839.1">
    <property type="nucleotide sequence ID" value="NZ_JABFBC010000002.1"/>
</dbReference>
<keyword evidence="2" id="KW-0238">DNA-binding</keyword>
<dbReference type="InterPro" id="IPR050707">
    <property type="entry name" value="HTH_MetabolicPath_Reg"/>
</dbReference>
<evidence type="ECO:0000313" key="7">
    <source>
        <dbReference type="EMBL" id="NNU81144.1"/>
    </source>
</evidence>
<evidence type="ECO:0000259" key="5">
    <source>
        <dbReference type="PROSITE" id="PS51077"/>
    </source>
</evidence>
<dbReference type="Gene3D" id="3.30.450.40">
    <property type="match status" value="1"/>
</dbReference>
<proteinExistence type="predicted"/>
<dbReference type="GO" id="GO:0045892">
    <property type="term" value="P:negative regulation of DNA-templated transcription"/>
    <property type="evidence" value="ECO:0007669"/>
    <property type="project" value="TreeGrafter"/>
</dbReference>
<accession>A0A849L4L9</accession>
<keyword evidence="1" id="KW-0805">Transcription regulation</keyword>
<evidence type="ECO:0000256" key="1">
    <source>
        <dbReference type="ARBA" id="ARBA00023015"/>
    </source>
</evidence>
<dbReference type="PROSITE" id="PS51077">
    <property type="entry name" value="HTH_ICLR"/>
    <property type="match status" value="1"/>
</dbReference>
<evidence type="ECO:0000313" key="8">
    <source>
        <dbReference type="Proteomes" id="UP000572377"/>
    </source>
</evidence>
<dbReference type="Pfam" id="PF01614">
    <property type="entry name" value="IclR_C"/>
    <property type="match status" value="1"/>
</dbReference>
<dbReference type="PANTHER" id="PTHR30136">
    <property type="entry name" value="HELIX-TURN-HELIX TRANSCRIPTIONAL REGULATOR, ICLR FAMILY"/>
    <property type="match status" value="1"/>
</dbReference>
<keyword evidence="8" id="KW-1185">Reference proteome</keyword>
<dbReference type="PROSITE" id="PS51078">
    <property type="entry name" value="ICLR_ED"/>
    <property type="match status" value="1"/>
</dbReference>
<dbReference type="SUPFAM" id="SSF46785">
    <property type="entry name" value="Winged helix' DNA-binding domain"/>
    <property type="match status" value="1"/>
</dbReference>
<organism evidence="7 8">
    <name type="scientific">Halovulum dunhuangense</name>
    <dbReference type="NCBI Taxonomy" id="1505036"/>
    <lineage>
        <taxon>Bacteria</taxon>
        <taxon>Pseudomonadati</taxon>
        <taxon>Pseudomonadota</taxon>
        <taxon>Alphaproteobacteria</taxon>
        <taxon>Rhodobacterales</taxon>
        <taxon>Paracoccaceae</taxon>
        <taxon>Halovulum</taxon>
    </lineage>
</organism>
<evidence type="ECO:0000256" key="4">
    <source>
        <dbReference type="SAM" id="MobiDB-lite"/>
    </source>
</evidence>
<evidence type="ECO:0000256" key="3">
    <source>
        <dbReference type="ARBA" id="ARBA00023163"/>
    </source>
</evidence>
<keyword evidence="3" id="KW-0804">Transcription</keyword>
<dbReference type="AlphaFoldDB" id="A0A849L4L9"/>
<reference evidence="7 8" key="1">
    <citation type="submission" date="2020-05" db="EMBL/GenBank/DDBJ databases">
        <title>Gimesia benthica sp. nov., a novel planctomycete isolated from a deep-sea water sample of the Northwest Indian Ocean.</title>
        <authorList>
            <person name="Wang J."/>
            <person name="Ruan C."/>
            <person name="Song L."/>
            <person name="Zhu Y."/>
            <person name="Li A."/>
            <person name="Zheng X."/>
            <person name="Wang L."/>
            <person name="Lu Z."/>
            <person name="Huang Y."/>
            <person name="Du W."/>
            <person name="Zhou Y."/>
            <person name="Huang L."/>
            <person name="Dai X."/>
        </authorList>
    </citation>
    <scope>NUCLEOTIDE SEQUENCE [LARGE SCALE GENOMIC DNA]</scope>
    <source>
        <strain evidence="7 8">YYQ-30</strain>
    </source>
</reference>
<dbReference type="Gene3D" id="1.10.10.10">
    <property type="entry name" value="Winged helix-like DNA-binding domain superfamily/Winged helix DNA-binding domain"/>
    <property type="match status" value="1"/>
</dbReference>
<dbReference type="InterPro" id="IPR054844">
    <property type="entry name" value="TransRegBhcR"/>
</dbReference>
<dbReference type="InterPro" id="IPR005471">
    <property type="entry name" value="Tscrpt_reg_IclR_N"/>
</dbReference>
<dbReference type="Proteomes" id="UP000572377">
    <property type="component" value="Unassembled WGS sequence"/>
</dbReference>
<dbReference type="GO" id="GO:0003677">
    <property type="term" value="F:DNA binding"/>
    <property type="evidence" value="ECO:0007669"/>
    <property type="project" value="UniProtKB-KW"/>
</dbReference>
<dbReference type="PANTHER" id="PTHR30136:SF24">
    <property type="entry name" value="HTH-TYPE TRANSCRIPTIONAL REPRESSOR ALLR"/>
    <property type="match status" value="1"/>
</dbReference>
<dbReference type="InterPro" id="IPR036390">
    <property type="entry name" value="WH_DNA-bd_sf"/>
</dbReference>
<feature type="domain" description="IclR-ED" evidence="6">
    <location>
        <begin position="90"/>
        <end position="273"/>
    </location>
</feature>
<dbReference type="NCBIfam" id="NF045644">
    <property type="entry name" value="TransRegBhcR"/>
    <property type="match status" value="1"/>
</dbReference>
<feature type="domain" description="HTH iclR-type" evidence="5">
    <location>
        <begin position="28"/>
        <end position="89"/>
    </location>
</feature>